<dbReference type="AlphaFoldDB" id="A0A0F7FBH5"/>
<sequence length="61" mass="7165">MLTQYRVIQNDVANGLMIGQVARPYYEDDTEMIIPGIRPETDHHVRKNGEYFKSHFQKEAI</sequence>
<evidence type="ECO:0000313" key="2">
    <source>
        <dbReference type="Proteomes" id="UP000034189"/>
    </source>
</evidence>
<dbReference type="HOGENOM" id="CLU_2918264_0_0_9"/>
<reference evidence="1 2" key="2">
    <citation type="journal article" date="2016" name="Genome Announc.">
        <title>Genome Sequence of a Gram-Positive Diazotroph, Paenibacillus durus Type Strain ATCC 35681.</title>
        <authorList>
            <person name="Halim M.A."/>
            <person name="Rahman A.Y."/>
            <person name="Sim K.S."/>
            <person name="Yam H.C."/>
            <person name="Rahim A.A."/>
            <person name="Ghazali A.H."/>
            <person name="Najimudin N."/>
        </authorList>
    </citation>
    <scope>NUCLEOTIDE SEQUENCE [LARGE SCALE GENOMIC DNA]</scope>
    <source>
        <strain evidence="1 2">ATCC 35681</strain>
    </source>
</reference>
<name>A0A0F7FBH5_PAEDU</name>
<organism evidence="1 2">
    <name type="scientific">Paenibacillus durus ATCC 35681</name>
    <dbReference type="NCBI Taxonomy" id="1333534"/>
    <lineage>
        <taxon>Bacteria</taxon>
        <taxon>Bacillati</taxon>
        <taxon>Bacillota</taxon>
        <taxon>Bacilli</taxon>
        <taxon>Bacillales</taxon>
        <taxon>Paenibacillaceae</taxon>
        <taxon>Paenibacillus</taxon>
    </lineage>
</organism>
<gene>
    <name evidence="1" type="ORF">VK70_17480</name>
</gene>
<dbReference type="Proteomes" id="UP000034189">
    <property type="component" value="Chromosome"/>
</dbReference>
<proteinExistence type="predicted"/>
<dbReference type="RefSeq" id="WP_025698429.1">
    <property type="nucleotide sequence ID" value="NZ_ASQQ01000601.1"/>
</dbReference>
<reference evidence="1 2" key="1">
    <citation type="submission" date="2015-03" db="EMBL/GenBank/DDBJ databases">
        <authorList>
            <person name="Abdul Halim M."/>
        </authorList>
    </citation>
    <scope>NUCLEOTIDE SEQUENCE [LARGE SCALE GENOMIC DNA]</scope>
    <source>
        <strain evidence="1 2">ATCC 35681</strain>
    </source>
</reference>
<protein>
    <submittedName>
        <fullName evidence="1">Uncharacterized protein</fullName>
    </submittedName>
</protein>
<dbReference type="EMBL" id="CP011114">
    <property type="protein sequence ID" value="AKG36130.1"/>
    <property type="molecule type" value="Genomic_DNA"/>
</dbReference>
<evidence type="ECO:0000313" key="1">
    <source>
        <dbReference type="EMBL" id="AKG36130.1"/>
    </source>
</evidence>
<dbReference type="PATRIC" id="fig|1333534.5.peg.3850"/>
<accession>A0A0F7FBH5</accession>